<dbReference type="SUPFAM" id="SSF47473">
    <property type="entry name" value="EF-hand"/>
    <property type="match status" value="1"/>
</dbReference>
<dbReference type="InParanoid" id="A0A1W4X2P0"/>
<reference evidence="3" key="1">
    <citation type="submission" date="2025-08" db="UniProtKB">
        <authorList>
            <consortium name="RefSeq"/>
        </authorList>
    </citation>
    <scope>IDENTIFICATION</scope>
    <source>
        <tissue evidence="3">Entire body</tissue>
    </source>
</reference>
<feature type="region of interest" description="Disordered" evidence="1">
    <location>
        <begin position="1"/>
        <end position="44"/>
    </location>
</feature>
<dbReference type="GeneID" id="108738231"/>
<dbReference type="STRING" id="224129.A0A1W4X2P0"/>
<dbReference type="InterPro" id="IPR011992">
    <property type="entry name" value="EF-hand-dom_pair"/>
</dbReference>
<protein>
    <submittedName>
        <fullName evidence="3">Uncharacterized protein LOC108738231 isoform X1</fullName>
    </submittedName>
</protein>
<sequence>MENSISTDDLSKCSDKRSNSRDSTGSLPLHKSSKKIEKHTSNTNSFKSEKDVQFAIVKDGSCEKVINNDGKPTVDISVKVPHKFIANWKKACDHTRDKTKDLLKRWRTLPECESADKKEQASKTSGWSVHVWTTWVDRVSLNNSKSWDQDTESILTPTQCNKLIHFFKCLLDHDNDEIISSQDFQALSERLRHFADWSTNSVEFNILKQVEQGFMECFLREFTDAKLGFKIKDEWHITVDGWLQVWSQVLHRSKTVMDFPLWLQYFVKIMFHVVNRSGSGNITKDELASFYSSVLLFSLLKVNEIIDTAYQAMTSNGDHPLTYNIYQMCFTNFLLGRYPNGSGQFVLGFLPLDPPTLPFPVDYSALNAQPDDLEQYAPDHRSDRRSVIV</sequence>
<evidence type="ECO:0000256" key="1">
    <source>
        <dbReference type="SAM" id="MobiDB-lite"/>
    </source>
</evidence>
<organism evidence="2 3">
    <name type="scientific">Agrilus planipennis</name>
    <name type="common">Emerald ash borer</name>
    <name type="synonym">Agrilus marcopoli</name>
    <dbReference type="NCBI Taxonomy" id="224129"/>
    <lineage>
        <taxon>Eukaryota</taxon>
        <taxon>Metazoa</taxon>
        <taxon>Ecdysozoa</taxon>
        <taxon>Arthropoda</taxon>
        <taxon>Hexapoda</taxon>
        <taxon>Insecta</taxon>
        <taxon>Pterygota</taxon>
        <taxon>Neoptera</taxon>
        <taxon>Endopterygota</taxon>
        <taxon>Coleoptera</taxon>
        <taxon>Polyphaga</taxon>
        <taxon>Elateriformia</taxon>
        <taxon>Buprestoidea</taxon>
        <taxon>Buprestidae</taxon>
        <taxon>Agrilinae</taxon>
        <taxon>Agrilus</taxon>
    </lineage>
</organism>
<evidence type="ECO:0000313" key="2">
    <source>
        <dbReference type="Proteomes" id="UP000192223"/>
    </source>
</evidence>
<dbReference type="KEGG" id="apln:108738231"/>
<dbReference type="RefSeq" id="XP_018327047.1">
    <property type="nucleotide sequence ID" value="XM_018471545.2"/>
</dbReference>
<dbReference type="OrthoDB" id="6041230at2759"/>
<feature type="compositionally biased region" description="Basic and acidic residues" evidence="1">
    <location>
        <begin position="9"/>
        <end position="20"/>
    </location>
</feature>
<proteinExistence type="predicted"/>
<accession>A0A1W4X2P0</accession>
<keyword evidence="2" id="KW-1185">Reference proteome</keyword>
<dbReference type="Proteomes" id="UP000192223">
    <property type="component" value="Unplaced"/>
</dbReference>
<evidence type="ECO:0000313" key="3">
    <source>
        <dbReference type="RefSeq" id="XP_018327047.1"/>
    </source>
</evidence>
<dbReference type="AlphaFoldDB" id="A0A1W4X2P0"/>
<name>A0A1W4X2P0_AGRPL</name>
<dbReference type="Gene3D" id="1.10.238.10">
    <property type="entry name" value="EF-hand"/>
    <property type="match status" value="1"/>
</dbReference>
<gene>
    <name evidence="3" type="primary">LOC108738231</name>
</gene>